<sequence length="289" mass="29787">MSIIGKTDVVAEAVAACLENELSVAVVKSNVARTVDVLALGTTAGRAAKSQMLDAALAGQNLSIATTDVTTVPGEAFVEPTWVLGLVLSPFKAEVGAHANRLTPSAARTGIVDTLLRTSTGVVGLNSNSWALAAAGEVLLRGLDRPRILVLGTGGTTHSALLGLARAHPDAELFVSGRRPEATCRLAERYGVTAVAPADTAEVEPSVVINATTWGETDESEASPFGFPAGELFAPGRILFDLNNRHSALQIQALAAGCAVMSGTLMQRITHACRAAGAAWALDQQAKGE</sequence>
<dbReference type="GO" id="GO:0050661">
    <property type="term" value="F:NADP binding"/>
    <property type="evidence" value="ECO:0007669"/>
    <property type="project" value="TreeGrafter"/>
</dbReference>
<dbReference type="PANTHER" id="PTHR21089">
    <property type="entry name" value="SHIKIMATE DEHYDROGENASE"/>
    <property type="match status" value="1"/>
</dbReference>
<dbReference type="RefSeq" id="WP_006357535.1">
    <property type="nucleotide sequence ID" value="NZ_BACI01000029.1"/>
</dbReference>
<reference evidence="1 2" key="1">
    <citation type="submission" date="2011-05" db="EMBL/GenBank/DDBJ databases">
        <title>Whole genome shotgun sequence of Gordonia alkanivorans NBRC 16433.</title>
        <authorList>
            <person name="Hosoyama A."/>
            <person name="Nakamura S."/>
            <person name="Takarada H."/>
            <person name="Tsuchikane K."/>
            <person name="Yamazaki S."/>
            <person name="Fujita N."/>
        </authorList>
    </citation>
    <scope>NUCLEOTIDE SEQUENCE [LARGE SCALE GENOMIC DNA]</scope>
    <source>
        <strain evidence="1 2">NBRC 16433</strain>
    </source>
</reference>
<dbReference type="GO" id="GO:0005829">
    <property type="term" value="C:cytosol"/>
    <property type="evidence" value="ECO:0007669"/>
    <property type="project" value="TreeGrafter"/>
</dbReference>
<name>F9VRX8_9ACTN</name>
<dbReference type="InterPro" id="IPR022893">
    <property type="entry name" value="Shikimate_DH_fam"/>
</dbReference>
<comment type="caution">
    <text evidence="1">The sequence shown here is derived from an EMBL/GenBank/DDBJ whole genome shotgun (WGS) entry which is preliminary data.</text>
</comment>
<dbReference type="Gene3D" id="3.40.50.10860">
    <property type="entry name" value="Leucine Dehydrogenase, chain A, domain 1"/>
    <property type="match status" value="1"/>
</dbReference>
<dbReference type="GO" id="GO:0004764">
    <property type="term" value="F:shikimate 3-dehydrogenase (NADP+) activity"/>
    <property type="evidence" value="ECO:0007669"/>
    <property type="project" value="InterPro"/>
</dbReference>
<dbReference type="AlphaFoldDB" id="F9VRX8"/>
<organism evidence="1 2">
    <name type="scientific">Gordonia alkanivorans NBRC 16433</name>
    <dbReference type="NCBI Taxonomy" id="1027371"/>
    <lineage>
        <taxon>Bacteria</taxon>
        <taxon>Bacillati</taxon>
        <taxon>Actinomycetota</taxon>
        <taxon>Actinomycetes</taxon>
        <taxon>Mycobacteriales</taxon>
        <taxon>Gordoniaceae</taxon>
        <taxon>Gordonia</taxon>
    </lineage>
</organism>
<dbReference type="GO" id="GO:0019632">
    <property type="term" value="P:shikimate metabolic process"/>
    <property type="evidence" value="ECO:0007669"/>
    <property type="project" value="TreeGrafter"/>
</dbReference>
<dbReference type="PANTHER" id="PTHR21089:SF1">
    <property type="entry name" value="BIFUNCTIONAL 3-DEHYDROQUINATE DEHYDRATASE_SHIKIMATE DEHYDROGENASE, CHLOROPLASTIC"/>
    <property type="match status" value="1"/>
</dbReference>
<dbReference type="InterPro" id="IPR036291">
    <property type="entry name" value="NAD(P)-bd_dom_sf"/>
</dbReference>
<dbReference type="EMBL" id="BACI01000029">
    <property type="protein sequence ID" value="GAA11367.1"/>
    <property type="molecule type" value="Genomic_DNA"/>
</dbReference>
<dbReference type="GO" id="GO:0009423">
    <property type="term" value="P:chorismate biosynthetic process"/>
    <property type="evidence" value="ECO:0007669"/>
    <property type="project" value="TreeGrafter"/>
</dbReference>
<dbReference type="SUPFAM" id="SSF51735">
    <property type="entry name" value="NAD(P)-binding Rossmann-fold domains"/>
    <property type="match status" value="1"/>
</dbReference>
<evidence type="ECO:0000313" key="2">
    <source>
        <dbReference type="Proteomes" id="UP000003558"/>
    </source>
</evidence>
<accession>F9VRX8</accession>
<gene>
    <name evidence="1" type="ORF">GOALK_029_00220</name>
</gene>
<protein>
    <submittedName>
        <fullName evidence="1">Putative shikimate dehydrogenase</fullName>
    </submittedName>
</protein>
<dbReference type="STRING" id="1027371.GOALK_029_00220"/>
<proteinExistence type="predicted"/>
<evidence type="ECO:0000313" key="1">
    <source>
        <dbReference type="EMBL" id="GAA11367.1"/>
    </source>
</evidence>
<dbReference type="Gene3D" id="3.40.50.720">
    <property type="entry name" value="NAD(P)-binding Rossmann-like Domain"/>
    <property type="match status" value="1"/>
</dbReference>
<dbReference type="Proteomes" id="UP000003558">
    <property type="component" value="Unassembled WGS sequence"/>
</dbReference>
<dbReference type="eggNOG" id="COG0169">
    <property type="taxonomic scope" value="Bacteria"/>
</dbReference>